<accession>A0A1G8PWC7</accession>
<proteinExistence type="predicted"/>
<protein>
    <submittedName>
        <fullName evidence="1">Uncharacterized protein</fullName>
    </submittedName>
</protein>
<evidence type="ECO:0000313" key="2">
    <source>
        <dbReference type="Proteomes" id="UP000198945"/>
    </source>
</evidence>
<gene>
    <name evidence="1" type="ORF">SAMN04515654_12152</name>
</gene>
<dbReference type="AlphaFoldDB" id="A0A1G8PWC7"/>
<reference evidence="1 2" key="1">
    <citation type="submission" date="2016-10" db="EMBL/GenBank/DDBJ databases">
        <authorList>
            <person name="de Groot N.N."/>
        </authorList>
    </citation>
    <scope>NUCLEOTIDE SEQUENCE [LARGE SCALE GENOMIC DNA]</scope>
    <source>
        <strain evidence="1 2">WG7</strain>
    </source>
</reference>
<dbReference type="Proteomes" id="UP000198945">
    <property type="component" value="Unassembled WGS sequence"/>
</dbReference>
<evidence type="ECO:0000313" key="1">
    <source>
        <dbReference type="EMBL" id="SDI96771.1"/>
    </source>
</evidence>
<dbReference type="EMBL" id="FNEH01000021">
    <property type="protein sequence ID" value="SDI96771.1"/>
    <property type="molecule type" value="Genomic_DNA"/>
</dbReference>
<organism evidence="1 2">
    <name type="scientific">Halanaerobium congolense</name>
    <dbReference type="NCBI Taxonomy" id="54121"/>
    <lineage>
        <taxon>Bacteria</taxon>
        <taxon>Bacillati</taxon>
        <taxon>Bacillota</taxon>
        <taxon>Clostridia</taxon>
        <taxon>Halanaerobiales</taxon>
        <taxon>Halanaerobiaceae</taxon>
        <taxon>Halanaerobium</taxon>
    </lineage>
</organism>
<name>A0A1G8PWC7_9FIRM</name>
<dbReference type="RefSeq" id="WP_089716428.1">
    <property type="nucleotide sequence ID" value="NZ_FNEH01000021.1"/>
</dbReference>
<sequence>MPEIISPYDEFKKFLEEYSNDNWFEFGYGLIVVFGDEKINIRQYHNDGFWLSSWVDKKEFFERINQFPVRESLKINEEEKNNE</sequence>